<dbReference type="AlphaFoldDB" id="A0A7W3PDC3"/>
<dbReference type="InterPro" id="IPR038764">
    <property type="entry name" value="GNAT_N_AcTrfase_prd"/>
</dbReference>
<feature type="region of interest" description="Disordered" evidence="1">
    <location>
        <begin position="208"/>
        <end position="228"/>
    </location>
</feature>
<sequence length="307" mass="32406">MDLDHSTITAARASATRAARRSRVRIRTLDSTTDSFTTEKFLSDVWQTAPEQPPIAADVIKAIADAGSYVAGAIDASGDDGGSEAGSEGELIGACIGFWGPPGGNGMHSHIAGVHAGTRGRSVGLALKLDQRARVLEHGVGEITWTFDPLVARNAHFNLRKLGGTVDRYLVDHYGRLADGINGDDPSDRLLLRWDLAGPRARAACDTTASAALPEASTAPEPAGPTPRAVLENVDDRPVPRAVPLGDGPVLVTVPPDIEQLRTRDPRIAADWRTAVRDTLGALLADGGRVVDFDRTLCGYIVEDGAV</sequence>
<proteinExistence type="predicted"/>
<comment type="caution">
    <text evidence="2">The sequence shown here is derived from an EMBL/GenBank/DDBJ whole genome shotgun (WGS) entry which is preliminary data.</text>
</comment>
<dbReference type="Proteomes" id="UP000540568">
    <property type="component" value="Unassembled WGS sequence"/>
</dbReference>
<dbReference type="RefSeq" id="WP_182615402.1">
    <property type="nucleotide sequence ID" value="NZ_BAAATF010000006.1"/>
</dbReference>
<dbReference type="Gene3D" id="3.40.630.30">
    <property type="match status" value="1"/>
</dbReference>
<protein>
    <submittedName>
        <fullName evidence="2">Putative GNAT superfamily acetyltransferase</fullName>
    </submittedName>
</protein>
<accession>A0A7W3PDC3</accession>
<organism evidence="2 3">
    <name type="scientific">Promicromonospora sukumoe</name>
    <dbReference type="NCBI Taxonomy" id="88382"/>
    <lineage>
        <taxon>Bacteria</taxon>
        <taxon>Bacillati</taxon>
        <taxon>Actinomycetota</taxon>
        <taxon>Actinomycetes</taxon>
        <taxon>Micrococcales</taxon>
        <taxon>Promicromonosporaceae</taxon>
        <taxon>Promicromonospora</taxon>
    </lineage>
</organism>
<dbReference type="EMBL" id="JACGWV010000001">
    <property type="protein sequence ID" value="MBA8807810.1"/>
    <property type="molecule type" value="Genomic_DNA"/>
</dbReference>
<dbReference type="GO" id="GO:0016740">
    <property type="term" value="F:transferase activity"/>
    <property type="evidence" value="ECO:0007669"/>
    <property type="project" value="UniProtKB-KW"/>
</dbReference>
<reference evidence="2 3" key="1">
    <citation type="submission" date="2020-07" db="EMBL/GenBank/DDBJ databases">
        <title>Sequencing the genomes of 1000 actinobacteria strains.</title>
        <authorList>
            <person name="Klenk H.-P."/>
        </authorList>
    </citation>
    <scope>NUCLEOTIDE SEQUENCE [LARGE SCALE GENOMIC DNA]</scope>
    <source>
        <strain evidence="2 3">DSM 44121</strain>
    </source>
</reference>
<evidence type="ECO:0000313" key="2">
    <source>
        <dbReference type="EMBL" id="MBA8807810.1"/>
    </source>
</evidence>
<name>A0A7W3PDC3_9MICO</name>
<dbReference type="PANTHER" id="PTHR41700:SF1">
    <property type="entry name" value="N-ACETYLTRANSFERASE DOMAIN-CONTAINING PROTEIN"/>
    <property type="match status" value="1"/>
</dbReference>
<evidence type="ECO:0000313" key="3">
    <source>
        <dbReference type="Proteomes" id="UP000540568"/>
    </source>
</evidence>
<dbReference type="SUPFAM" id="SSF55729">
    <property type="entry name" value="Acyl-CoA N-acyltransferases (Nat)"/>
    <property type="match status" value="1"/>
</dbReference>
<dbReference type="PANTHER" id="PTHR41700">
    <property type="entry name" value="GCN5-RELATED N-ACETYLTRANSFERASE"/>
    <property type="match status" value="1"/>
</dbReference>
<keyword evidence="3" id="KW-1185">Reference proteome</keyword>
<gene>
    <name evidence="2" type="ORF">FHX71_001752</name>
</gene>
<dbReference type="InterPro" id="IPR016181">
    <property type="entry name" value="Acyl_CoA_acyltransferase"/>
</dbReference>
<evidence type="ECO:0000256" key="1">
    <source>
        <dbReference type="SAM" id="MobiDB-lite"/>
    </source>
</evidence>
<keyword evidence="2" id="KW-0808">Transferase</keyword>